<dbReference type="AlphaFoldDB" id="A0A7K1USK5"/>
<dbReference type="InterPro" id="IPR007278">
    <property type="entry name" value="DUF397"/>
</dbReference>
<gene>
    <name evidence="2" type="ORF">GPX89_07790</name>
</gene>
<proteinExistence type="predicted"/>
<dbReference type="EMBL" id="WRPP01000001">
    <property type="protein sequence ID" value="MVU77149.1"/>
    <property type="molecule type" value="Genomic_DNA"/>
</dbReference>
<dbReference type="Pfam" id="PF04149">
    <property type="entry name" value="DUF397"/>
    <property type="match status" value="1"/>
</dbReference>
<comment type="caution">
    <text evidence="2">The sequence shown here is derived from an EMBL/GenBank/DDBJ whole genome shotgun (WGS) entry which is preliminary data.</text>
</comment>
<dbReference type="RefSeq" id="WP_157386535.1">
    <property type="nucleotide sequence ID" value="NZ_WRPP01000001.1"/>
</dbReference>
<organism evidence="2 3">
    <name type="scientific">Nocardia terrae</name>
    <dbReference type="NCBI Taxonomy" id="2675851"/>
    <lineage>
        <taxon>Bacteria</taxon>
        <taxon>Bacillati</taxon>
        <taxon>Actinomycetota</taxon>
        <taxon>Actinomycetes</taxon>
        <taxon>Mycobacteriales</taxon>
        <taxon>Nocardiaceae</taxon>
        <taxon>Nocardia</taxon>
    </lineage>
</organism>
<evidence type="ECO:0000313" key="3">
    <source>
        <dbReference type="Proteomes" id="UP000466794"/>
    </source>
</evidence>
<sequence length="132" mass="14495">MSRSLYGRTGWFKSTRSSETQTCVEVRFDETDVLVRDSKYLRQSANEPDQQPIIRVPKSCWNGFLQLALSKGSGAVALSQVGHDVLTVVVMLGGGVTVTSSGQQVELRFTEAEWDSFVVGILEDEFICATAS</sequence>
<accession>A0A7K1USK5</accession>
<keyword evidence="3" id="KW-1185">Reference proteome</keyword>
<feature type="domain" description="DUF397" evidence="1">
    <location>
        <begin position="10"/>
        <end position="66"/>
    </location>
</feature>
<reference evidence="2 3" key="1">
    <citation type="submission" date="2019-12" db="EMBL/GenBank/DDBJ databases">
        <title>Nocardia sp. nov. ET3-3 isolated from soil.</title>
        <authorList>
            <person name="Kanchanasin P."/>
            <person name="Tanasupawat S."/>
            <person name="Yuki M."/>
            <person name="Kudo T."/>
        </authorList>
    </citation>
    <scope>NUCLEOTIDE SEQUENCE [LARGE SCALE GENOMIC DNA]</scope>
    <source>
        <strain evidence="2 3">ET3-3</strain>
    </source>
</reference>
<protein>
    <submittedName>
        <fullName evidence="2">DUF397 domain-containing protein</fullName>
    </submittedName>
</protein>
<evidence type="ECO:0000259" key="1">
    <source>
        <dbReference type="Pfam" id="PF04149"/>
    </source>
</evidence>
<evidence type="ECO:0000313" key="2">
    <source>
        <dbReference type="EMBL" id="MVU77149.1"/>
    </source>
</evidence>
<name>A0A7K1USK5_9NOCA</name>
<dbReference type="Proteomes" id="UP000466794">
    <property type="component" value="Unassembled WGS sequence"/>
</dbReference>